<dbReference type="Proteomes" id="UP000441523">
    <property type="component" value="Unassembled WGS sequence"/>
</dbReference>
<evidence type="ECO:0000313" key="4">
    <source>
        <dbReference type="Proteomes" id="UP000441523"/>
    </source>
</evidence>
<keyword evidence="2" id="KW-0732">Signal</keyword>
<evidence type="ECO:0000313" key="3">
    <source>
        <dbReference type="EMBL" id="KAB1072951.1"/>
    </source>
</evidence>
<name>A0A6N6MNM4_9HYPH</name>
<evidence type="ECO:0000256" key="1">
    <source>
        <dbReference type="SAM" id="MobiDB-lite"/>
    </source>
</evidence>
<feature type="region of interest" description="Disordered" evidence="1">
    <location>
        <begin position="48"/>
        <end position="79"/>
    </location>
</feature>
<dbReference type="EMBL" id="VZZJ01000010">
    <property type="protein sequence ID" value="KAB1072951.1"/>
    <property type="molecule type" value="Genomic_DNA"/>
</dbReference>
<evidence type="ECO:0008006" key="5">
    <source>
        <dbReference type="Google" id="ProtNLM"/>
    </source>
</evidence>
<organism evidence="3 4">
    <name type="scientific">Methylobacterium planeticum</name>
    <dbReference type="NCBI Taxonomy" id="2615211"/>
    <lineage>
        <taxon>Bacteria</taxon>
        <taxon>Pseudomonadati</taxon>
        <taxon>Pseudomonadota</taxon>
        <taxon>Alphaproteobacteria</taxon>
        <taxon>Hyphomicrobiales</taxon>
        <taxon>Methylobacteriaceae</taxon>
        <taxon>Methylobacterium</taxon>
    </lineage>
</organism>
<gene>
    <name evidence="3" type="ORF">F6X51_13260</name>
</gene>
<accession>A0A6N6MNM4</accession>
<proteinExistence type="predicted"/>
<evidence type="ECO:0000256" key="2">
    <source>
        <dbReference type="SAM" id="SignalP"/>
    </source>
</evidence>
<comment type="caution">
    <text evidence="3">The sequence shown here is derived from an EMBL/GenBank/DDBJ whole genome shotgun (WGS) entry which is preliminary data.</text>
</comment>
<protein>
    <recommendedName>
        <fullName evidence="5">Porin</fullName>
    </recommendedName>
</protein>
<dbReference type="RefSeq" id="WP_150964141.1">
    <property type="nucleotide sequence ID" value="NZ_VZZJ01000010.1"/>
</dbReference>
<keyword evidence="4" id="KW-1185">Reference proteome</keyword>
<feature type="chain" id="PRO_5026989213" description="Porin" evidence="2">
    <location>
        <begin position="23"/>
        <end position="79"/>
    </location>
</feature>
<feature type="signal peptide" evidence="2">
    <location>
        <begin position="1"/>
        <end position="22"/>
    </location>
</feature>
<reference evidence="3 4" key="1">
    <citation type="submission" date="2019-09" db="EMBL/GenBank/DDBJ databases">
        <title>YIM 132548 draft genome.</title>
        <authorList>
            <person name="Jiang L."/>
        </authorList>
    </citation>
    <scope>NUCLEOTIDE SEQUENCE [LARGE SCALE GENOMIC DNA]</scope>
    <source>
        <strain evidence="3 4">YIM 132548</strain>
    </source>
</reference>
<sequence length="79" mass="8641">MSGRNRYTLVRVLALATSLAGAIVASETVSAQEAIMLETIGAVRMASPEEARQMSAKQEEARPQAQERPRREVREASAR</sequence>
<dbReference type="AlphaFoldDB" id="A0A6N6MNM4"/>